<evidence type="ECO:0000313" key="2">
    <source>
        <dbReference type="Proteomes" id="UP001195769"/>
    </source>
</evidence>
<dbReference type="AlphaFoldDB" id="A0AAD4HMJ8"/>
<dbReference type="EMBL" id="JABBWK010000019">
    <property type="protein sequence ID" value="KAG1901947.1"/>
    <property type="molecule type" value="Genomic_DNA"/>
</dbReference>
<sequence>METTPRASFNDLPAEIVAIVIKYAAEPTFTQDEEYEPTNLYSTARELCLVSRTFRHLALPIMLHTVLLDFDNMPAFLHALRMQNEYAQTYPALRFEYTPHVRNIWIGECLDECPSDAPVDSSFTSEPVSDLDLIAPLLLGASSLAIDFSCLYLVTSCIELAWTRMDKSTDRGSLPLPWNTKTLTLSRMSCDTWEMATLASGSAFLASITHFIALPPEEDDTWLHILFRTRRGVGPQNYATPLWMSYVPWNSFERLERASLVFPRVQLPFDTFEYSIGAKLHAELLTLPGSMLKGRRVPAEIQGSKDTEEGYFSLQDGNAAVSDEDFVSLNDVHVAVSDHPVHFCAMTTCGSCVHPDWQKVWASGLQAEGRWVL</sequence>
<reference evidence="1" key="1">
    <citation type="journal article" date="2020" name="New Phytol.">
        <title>Comparative genomics reveals dynamic genome evolution in host specialist ectomycorrhizal fungi.</title>
        <authorList>
            <person name="Lofgren L.A."/>
            <person name="Nguyen N.H."/>
            <person name="Vilgalys R."/>
            <person name="Ruytinx J."/>
            <person name="Liao H.L."/>
            <person name="Branco S."/>
            <person name="Kuo A."/>
            <person name="LaButti K."/>
            <person name="Lipzen A."/>
            <person name="Andreopoulos W."/>
            <person name="Pangilinan J."/>
            <person name="Riley R."/>
            <person name="Hundley H."/>
            <person name="Na H."/>
            <person name="Barry K."/>
            <person name="Grigoriev I.V."/>
            <person name="Stajich J.E."/>
            <person name="Kennedy P.G."/>
        </authorList>
    </citation>
    <scope>NUCLEOTIDE SEQUENCE</scope>
    <source>
        <strain evidence="1">FC203</strain>
    </source>
</reference>
<dbReference type="RefSeq" id="XP_041227522.1">
    <property type="nucleotide sequence ID" value="XM_041364961.1"/>
</dbReference>
<accession>A0AAD4HMJ8</accession>
<evidence type="ECO:0008006" key="3">
    <source>
        <dbReference type="Google" id="ProtNLM"/>
    </source>
</evidence>
<proteinExistence type="predicted"/>
<organism evidence="1 2">
    <name type="scientific">Suillus fuscotomentosus</name>
    <dbReference type="NCBI Taxonomy" id="1912939"/>
    <lineage>
        <taxon>Eukaryota</taxon>
        <taxon>Fungi</taxon>
        <taxon>Dikarya</taxon>
        <taxon>Basidiomycota</taxon>
        <taxon>Agaricomycotina</taxon>
        <taxon>Agaricomycetes</taxon>
        <taxon>Agaricomycetidae</taxon>
        <taxon>Boletales</taxon>
        <taxon>Suillineae</taxon>
        <taxon>Suillaceae</taxon>
        <taxon>Suillus</taxon>
    </lineage>
</organism>
<keyword evidence="2" id="KW-1185">Reference proteome</keyword>
<comment type="caution">
    <text evidence="1">The sequence shown here is derived from an EMBL/GenBank/DDBJ whole genome shotgun (WGS) entry which is preliminary data.</text>
</comment>
<name>A0AAD4HMJ8_9AGAM</name>
<protein>
    <recommendedName>
        <fullName evidence="3">F-box domain-containing protein</fullName>
    </recommendedName>
</protein>
<gene>
    <name evidence="1" type="ORF">F5891DRAFT_1144028</name>
</gene>
<evidence type="ECO:0000313" key="1">
    <source>
        <dbReference type="EMBL" id="KAG1901947.1"/>
    </source>
</evidence>
<dbReference type="Proteomes" id="UP001195769">
    <property type="component" value="Unassembled WGS sequence"/>
</dbReference>
<dbReference type="GeneID" id="64659259"/>